<dbReference type="OrthoDB" id="1875751at2759"/>
<evidence type="ECO:0000313" key="6">
    <source>
        <dbReference type="Proteomes" id="UP000007800"/>
    </source>
</evidence>
<dbReference type="Proteomes" id="UP000007800">
    <property type="component" value="Unassembled WGS sequence"/>
</dbReference>
<dbReference type="InterPro" id="IPR000504">
    <property type="entry name" value="RRM_dom"/>
</dbReference>
<evidence type="ECO:0000259" key="4">
    <source>
        <dbReference type="PROSITE" id="PS50102"/>
    </source>
</evidence>
<evidence type="ECO:0000256" key="2">
    <source>
        <dbReference type="PROSITE-ProRule" id="PRU00176"/>
    </source>
</evidence>
<organism evidence="6">
    <name type="scientific">Perkinsus marinus (strain ATCC 50983 / TXsc)</name>
    <dbReference type="NCBI Taxonomy" id="423536"/>
    <lineage>
        <taxon>Eukaryota</taxon>
        <taxon>Sar</taxon>
        <taxon>Alveolata</taxon>
        <taxon>Perkinsozoa</taxon>
        <taxon>Perkinsea</taxon>
        <taxon>Perkinsida</taxon>
        <taxon>Perkinsidae</taxon>
        <taxon>Perkinsus</taxon>
    </lineage>
</organism>
<dbReference type="PROSITE" id="PS50102">
    <property type="entry name" value="RRM"/>
    <property type="match status" value="3"/>
</dbReference>
<sequence>PSSSSSSSSSTSSSSLTPSTSPVQEGVDGYYRKKDEEEEERGEDTSMLKMEERKLFLGGLPSNCDKQELKDYFSQFGEIEDSIVMMDRVTGRSRGFGFITFLHPQDMEACLDKSPHVVMDKTIDVKRAVEGGLGPRITRHEGPMKDAAWSENNYMGYHYNRGVVAGPGGGYRANTGGKGGGGSSSSSSSSYTLPYRVPDDPKKVFIGGLPPCADNNSLARMLSQYGSVVNCNVMFDRGTGRNRGFGYATFSTPHEANDACHGGDNNVMDGKWVEVKPCTRLEFPTTEGVAAAAASAPKSPSSSAMYGGQQRGEGYRAEQQWRQKEKLFLPDDPCKVFLGGLPQSADQSRVTEHLSQYGHVQEVTVMYDRETGRHRGFAYATFSNNDEAIAAINGNNVIHGKLGLVRYK</sequence>
<name>C5KNS9_PERM5</name>
<keyword evidence="6" id="KW-1185">Reference proteome</keyword>
<evidence type="ECO:0000256" key="1">
    <source>
        <dbReference type="ARBA" id="ARBA00022884"/>
    </source>
</evidence>
<dbReference type="PANTHER" id="PTHR48027">
    <property type="entry name" value="HETEROGENEOUS NUCLEAR RIBONUCLEOPROTEIN 87F-RELATED"/>
    <property type="match status" value="1"/>
</dbReference>
<feature type="non-terminal residue" evidence="5">
    <location>
        <position position="1"/>
    </location>
</feature>
<dbReference type="EMBL" id="GG674771">
    <property type="protein sequence ID" value="EER13864.1"/>
    <property type="molecule type" value="Genomic_DNA"/>
</dbReference>
<dbReference type="GO" id="GO:0003723">
    <property type="term" value="F:RNA binding"/>
    <property type="evidence" value="ECO:0007669"/>
    <property type="project" value="UniProtKB-UniRule"/>
</dbReference>
<feature type="region of interest" description="Disordered" evidence="3">
    <location>
        <begin position="1"/>
        <end position="48"/>
    </location>
</feature>
<dbReference type="InterPro" id="IPR035979">
    <property type="entry name" value="RBD_domain_sf"/>
</dbReference>
<dbReference type="InterPro" id="IPR052462">
    <property type="entry name" value="SLIRP/GR-RBP-like"/>
</dbReference>
<dbReference type="Pfam" id="PF00076">
    <property type="entry name" value="RRM_1"/>
    <property type="match status" value="3"/>
</dbReference>
<proteinExistence type="predicted"/>
<dbReference type="Gene3D" id="3.30.70.330">
    <property type="match status" value="3"/>
</dbReference>
<accession>C5KNS9</accession>
<feature type="domain" description="RRM" evidence="4">
    <location>
        <begin position="53"/>
        <end position="130"/>
    </location>
</feature>
<feature type="compositionally biased region" description="Low complexity" evidence="3">
    <location>
        <begin position="1"/>
        <end position="22"/>
    </location>
</feature>
<gene>
    <name evidence="5" type="ORF">Pmar_PMAR017955</name>
</gene>
<protein>
    <submittedName>
        <fullName evidence="5">Ser/Arg-rich splicing factor, putative</fullName>
    </submittedName>
</protein>
<dbReference type="SMART" id="SM00360">
    <property type="entry name" value="RRM"/>
    <property type="match status" value="3"/>
</dbReference>
<feature type="domain" description="RRM" evidence="4">
    <location>
        <begin position="334"/>
        <end position="408"/>
    </location>
</feature>
<evidence type="ECO:0000256" key="3">
    <source>
        <dbReference type="SAM" id="MobiDB-lite"/>
    </source>
</evidence>
<dbReference type="GeneID" id="9059357"/>
<dbReference type="SUPFAM" id="SSF54928">
    <property type="entry name" value="RNA-binding domain, RBD"/>
    <property type="match status" value="3"/>
</dbReference>
<feature type="domain" description="RRM" evidence="4">
    <location>
        <begin position="202"/>
        <end position="280"/>
    </location>
</feature>
<dbReference type="InParanoid" id="C5KNS9"/>
<dbReference type="RefSeq" id="XP_002782069.1">
    <property type="nucleotide sequence ID" value="XM_002782023.1"/>
</dbReference>
<reference evidence="5 6" key="1">
    <citation type="submission" date="2008-07" db="EMBL/GenBank/DDBJ databases">
        <authorList>
            <person name="El-Sayed N."/>
            <person name="Caler E."/>
            <person name="Inman J."/>
            <person name="Amedeo P."/>
            <person name="Hass B."/>
            <person name="Wortman J."/>
        </authorList>
    </citation>
    <scope>NUCLEOTIDE SEQUENCE [LARGE SCALE GENOMIC DNA]</scope>
    <source>
        <strain evidence="6">ATCC 50983 / TXsc</strain>
    </source>
</reference>
<evidence type="ECO:0000313" key="5">
    <source>
        <dbReference type="EMBL" id="EER13864.1"/>
    </source>
</evidence>
<dbReference type="AlphaFoldDB" id="C5KNS9"/>
<dbReference type="InterPro" id="IPR012677">
    <property type="entry name" value="Nucleotide-bd_a/b_plait_sf"/>
</dbReference>
<keyword evidence="1 2" id="KW-0694">RNA-binding</keyword>